<evidence type="ECO:0000313" key="5">
    <source>
        <dbReference type="Proteomes" id="UP001642501"/>
    </source>
</evidence>
<organism evidence="4 5">
    <name type="scientific">Sporothrix epigloea</name>
    <dbReference type="NCBI Taxonomy" id="1892477"/>
    <lineage>
        <taxon>Eukaryota</taxon>
        <taxon>Fungi</taxon>
        <taxon>Dikarya</taxon>
        <taxon>Ascomycota</taxon>
        <taxon>Pezizomycotina</taxon>
        <taxon>Sordariomycetes</taxon>
        <taxon>Sordariomycetidae</taxon>
        <taxon>Ophiostomatales</taxon>
        <taxon>Ophiostomataceae</taxon>
        <taxon>Sporothrix</taxon>
    </lineage>
</organism>
<accession>A0ABP0D8P0</accession>
<dbReference type="InterPro" id="IPR000782">
    <property type="entry name" value="FAS1_domain"/>
</dbReference>
<protein>
    <recommendedName>
        <fullName evidence="3">FAS1 domain-containing protein</fullName>
    </recommendedName>
</protein>
<evidence type="ECO:0000259" key="3">
    <source>
        <dbReference type="PROSITE" id="PS50213"/>
    </source>
</evidence>
<feature type="region of interest" description="Disordered" evidence="2">
    <location>
        <begin position="1"/>
        <end position="27"/>
    </location>
</feature>
<dbReference type="Gene3D" id="2.30.180.10">
    <property type="entry name" value="FAS1 domain"/>
    <property type="match status" value="1"/>
</dbReference>
<dbReference type="SUPFAM" id="SSF82153">
    <property type="entry name" value="FAS1 domain"/>
    <property type="match status" value="1"/>
</dbReference>
<dbReference type="EMBL" id="CAWUOM010000005">
    <property type="protein sequence ID" value="CAK7263492.1"/>
    <property type="molecule type" value="Genomic_DNA"/>
</dbReference>
<keyword evidence="1" id="KW-0732">Signal</keyword>
<feature type="domain" description="FAS1" evidence="3">
    <location>
        <begin position="31"/>
        <end position="179"/>
    </location>
</feature>
<gene>
    <name evidence="4" type="ORF">SEPCBS57363_000586</name>
</gene>
<evidence type="ECO:0000256" key="2">
    <source>
        <dbReference type="SAM" id="MobiDB-lite"/>
    </source>
</evidence>
<sequence>MPPQPPPAGPAVPVLPDDGSGAAFPPPESGTIFLSDVMGRDRSINVFAGFTRDFAPITNRFDDGTQNSTVLAPLNSAIEALPRKPWEDPEDYHTLGADVYEGSDGQERAQQNLQRFVEAHIVPVSPWPEKLKASAMAGAGEIWWEIKDGKRVIQPGNIEVVGVASTVANGQLWIIKGVRNYAS</sequence>
<feature type="compositionally biased region" description="Pro residues" evidence="2">
    <location>
        <begin position="1"/>
        <end position="10"/>
    </location>
</feature>
<dbReference type="PANTHER" id="PTHR28156:SF1">
    <property type="entry name" value="FAS1 DOMAIN-CONTAINING PROTEIN YDR262W"/>
    <property type="match status" value="1"/>
</dbReference>
<keyword evidence="5" id="KW-1185">Reference proteome</keyword>
<dbReference type="PANTHER" id="PTHR28156">
    <property type="entry name" value="FAS1 DOMAIN-CONTAINING PROTEIN YDR262W"/>
    <property type="match status" value="1"/>
</dbReference>
<comment type="caution">
    <text evidence="4">The sequence shown here is derived from an EMBL/GenBank/DDBJ whole genome shotgun (WGS) entry which is preliminary data.</text>
</comment>
<dbReference type="InterPro" id="IPR036378">
    <property type="entry name" value="FAS1_dom_sf"/>
</dbReference>
<dbReference type="InterPro" id="IPR040200">
    <property type="entry name" value="Mug57-like"/>
</dbReference>
<evidence type="ECO:0000256" key="1">
    <source>
        <dbReference type="ARBA" id="ARBA00022729"/>
    </source>
</evidence>
<evidence type="ECO:0000313" key="4">
    <source>
        <dbReference type="EMBL" id="CAK7263492.1"/>
    </source>
</evidence>
<name>A0ABP0D8P0_9PEZI</name>
<dbReference type="PROSITE" id="PS50213">
    <property type="entry name" value="FAS1"/>
    <property type="match status" value="1"/>
</dbReference>
<dbReference type="Proteomes" id="UP001642501">
    <property type="component" value="Unassembled WGS sequence"/>
</dbReference>
<reference evidence="4 5" key="1">
    <citation type="submission" date="2024-01" db="EMBL/GenBank/DDBJ databases">
        <authorList>
            <person name="Allen C."/>
            <person name="Tagirdzhanova G."/>
        </authorList>
    </citation>
    <scope>NUCLEOTIDE SEQUENCE [LARGE SCALE GENOMIC DNA]</scope>
    <source>
        <strain evidence="4 5">CBS 573.63</strain>
    </source>
</reference>
<proteinExistence type="predicted"/>